<accession>A0A2S4UVX1</accession>
<evidence type="ECO:0000256" key="1">
    <source>
        <dbReference type="SAM" id="SignalP"/>
    </source>
</evidence>
<keyword evidence="1" id="KW-0732">Signal</keyword>
<dbReference type="EMBL" id="PKSM01000232">
    <property type="protein sequence ID" value="POW01416.1"/>
    <property type="molecule type" value="Genomic_DNA"/>
</dbReference>
<reference evidence="3" key="3">
    <citation type="journal article" date="2018" name="Mol. Plant Microbe Interact.">
        <title>Genome sequence resources for the wheat stripe rust pathogen (Puccinia striiformis f. sp. tritici) and the barley stripe rust pathogen (Puccinia striiformis f. sp. hordei).</title>
        <authorList>
            <person name="Xia C."/>
            <person name="Wang M."/>
            <person name="Yin C."/>
            <person name="Cornejo O.E."/>
            <person name="Hulbert S.H."/>
            <person name="Chen X."/>
        </authorList>
    </citation>
    <scope>NUCLEOTIDE SEQUENCE [LARGE SCALE GENOMIC DNA]</scope>
    <source>
        <strain evidence="3">93TX-2</strain>
    </source>
</reference>
<evidence type="ECO:0000313" key="2">
    <source>
        <dbReference type="EMBL" id="POW01416.1"/>
    </source>
</evidence>
<keyword evidence="3" id="KW-1185">Reference proteome</keyword>
<sequence length="189" mass="20916">MKLTLSIPASSLLMMFTSSGVFAVGSTTYLCDNSSRNSICIKTPEGSKSSDLHEFLDFGFFLYVPQRNGRHLSPQVFTRPLADLYLASRTSFLKLPSWNWSSPSRGHDLDAIDQLLETLFASVLEMSTASYEVMDRQPSQQLWNRFQLSAAQITFGAASHSGHPNPTEPVPRCVRPASVRGREALTSPV</sequence>
<dbReference type="Proteomes" id="UP000238274">
    <property type="component" value="Unassembled WGS sequence"/>
</dbReference>
<name>A0A2S4UVX1_9BASI</name>
<gene>
    <name evidence="2" type="ORF">PSHT_12546</name>
</gene>
<evidence type="ECO:0000313" key="3">
    <source>
        <dbReference type="Proteomes" id="UP000238274"/>
    </source>
</evidence>
<comment type="caution">
    <text evidence="2">The sequence shown here is derived from an EMBL/GenBank/DDBJ whole genome shotgun (WGS) entry which is preliminary data.</text>
</comment>
<organism evidence="2 3">
    <name type="scientific">Puccinia striiformis</name>
    <dbReference type="NCBI Taxonomy" id="27350"/>
    <lineage>
        <taxon>Eukaryota</taxon>
        <taxon>Fungi</taxon>
        <taxon>Dikarya</taxon>
        <taxon>Basidiomycota</taxon>
        <taxon>Pucciniomycotina</taxon>
        <taxon>Pucciniomycetes</taxon>
        <taxon>Pucciniales</taxon>
        <taxon>Pucciniaceae</taxon>
        <taxon>Puccinia</taxon>
    </lineage>
</organism>
<protein>
    <submittedName>
        <fullName evidence="2">Uncharacterized protein</fullName>
    </submittedName>
</protein>
<proteinExistence type="predicted"/>
<reference evidence="3" key="2">
    <citation type="journal article" date="2018" name="BMC Genomics">
        <title>Genomic insights into host adaptation between the wheat stripe rust pathogen (Puccinia striiformis f. sp. tritici) and the barley stripe rust pathogen (Puccinia striiformis f. sp. hordei).</title>
        <authorList>
            <person name="Xia C."/>
            <person name="Wang M."/>
            <person name="Yin C."/>
            <person name="Cornejo O.E."/>
            <person name="Hulbert S.H."/>
            <person name="Chen X."/>
        </authorList>
    </citation>
    <scope>NUCLEOTIDE SEQUENCE [LARGE SCALE GENOMIC DNA]</scope>
    <source>
        <strain evidence="3">93TX-2</strain>
    </source>
</reference>
<feature type="chain" id="PRO_5015627242" evidence="1">
    <location>
        <begin position="24"/>
        <end position="189"/>
    </location>
</feature>
<feature type="signal peptide" evidence="1">
    <location>
        <begin position="1"/>
        <end position="23"/>
    </location>
</feature>
<dbReference type="AlphaFoldDB" id="A0A2S4UVX1"/>
<dbReference type="VEuPathDB" id="FungiDB:PSTT_00182"/>
<reference evidence="2 3" key="1">
    <citation type="submission" date="2017-12" db="EMBL/GenBank/DDBJ databases">
        <title>Gene loss provides genomic basis for host adaptation in cereal stripe rust fungi.</title>
        <authorList>
            <person name="Xia C."/>
        </authorList>
    </citation>
    <scope>NUCLEOTIDE SEQUENCE [LARGE SCALE GENOMIC DNA]</scope>
    <source>
        <strain evidence="2 3">93TX-2</strain>
    </source>
</reference>
<dbReference type="VEuPathDB" id="FungiDB:PSHT_12546"/>